<keyword evidence="5" id="KW-1133">Transmembrane helix</keyword>
<dbReference type="Pfam" id="PF23259">
    <property type="entry name" value="CHX17_C"/>
    <property type="match status" value="1"/>
</dbReference>
<keyword evidence="3" id="KW-0630">Potassium</keyword>
<dbReference type="PANTHER" id="PTHR32468:SF18">
    <property type="entry name" value="CATION_H(+) ANTIPORTER 1"/>
    <property type="match status" value="1"/>
</dbReference>
<dbReference type="HOGENOM" id="CLU_005126_2_0_1"/>
<dbReference type="InterPro" id="IPR057291">
    <property type="entry name" value="CHX17_2nd"/>
</dbReference>
<name>W1PZQ6_AMBTC</name>
<dbReference type="GO" id="GO:0098662">
    <property type="term" value="P:inorganic cation transmembrane transport"/>
    <property type="evidence" value="ECO:0000318"/>
    <property type="project" value="GO_Central"/>
</dbReference>
<accession>W1PZQ6</accession>
<dbReference type="Proteomes" id="UP000017836">
    <property type="component" value="Unassembled WGS sequence"/>
</dbReference>
<dbReference type="PANTHER" id="PTHR32468">
    <property type="entry name" value="CATION/H + ANTIPORTER"/>
    <property type="match status" value="1"/>
</dbReference>
<evidence type="ECO:0000256" key="2">
    <source>
        <dbReference type="ARBA" id="ARBA00022538"/>
    </source>
</evidence>
<feature type="domain" description="Cation/H(+) antiporter central" evidence="6">
    <location>
        <begin position="96"/>
        <end position="227"/>
    </location>
</feature>
<keyword evidence="5" id="KW-0472">Membrane</keyword>
<evidence type="ECO:0000256" key="1">
    <source>
        <dbReference type="ARBA" id="ARBA00022448"/>
    </source>
</evidence>
<evidence type="ECO:0000313" key="8">
    <source>
        <dbReference type="EMBL" id="ERN13908.1"/>
    </source>
</evidence>
<gene>
    <name evidence="8" type="ORF">AMTR_s00021p00101650</name>
</gene>
<evidence type="ECO:0000259" key="7">
    <source>
        <dbReference type="Pfam" id="PF23259"/>
    </source>
</evidence>
<dbReference type="GO" id="GO:0006813">
    <property type="term" value="P:potassium ion transport"/>
    <property type="evidence" value="ECO:0007669"/>
    <property type="project" value="UniProtKB-KW"/>
</dbReference>
<evidence type="ECO:0000256" key="3">
    <source>
        <dbReference type="ARBA" id="ARBA00022958"/>
    </source>
</evidence>
<dbReference type="AlphaFoldDB" id="W1PZQ6"/>
<keyword evidence="4" id="KW-0406">Ion transport</keyword>
<dbReference type="GO" id="GO:0006885">
    <property type="term" value="P:regulation of pH"/>
    <property type="evidence" value="ECO:0000318"/>
    <property type="project" value="GO_Central"/>
</dbReference>
<keyword evidence="9" id="KW-1185">Reference proteome</keyword>
<protein>
    <recommendedName>
        <fullName evidence="10">UspA domain-containing protein</fullName>
    </recommendedName>
</protein>
<keyword evidence="5" id="KW-0812">Transmembrane</keyword>
<dbReference type="InterPro" id="IPR057290">
    <property type="entry name" value="CHX17_C"/>
</dbReference>
<keyword evidence="1" id="KW-0813">Transport</keyword>
<reference evidence="9" key="1">
    <citation type="journal article" date="2013" name="Science">
        <title>The Amborella genome and the evolution of flowering plants.</title>
        <authorList>
            <consortium name="Amborella Genome Project"/>
        </authorList>
    </citation>
    <scope>NUCLEOTIDE SEQUENCE [LARGE SCALE GENOMIC DNA]</scope>
</reference>
<feature type="transmembrane region" description="Helical" evidence="5">
    <location>
        <begin position="20"/>
        <end position="40"/>
    </location>
</feature>
<proteinExistence type="predicted"/>
<dbReference type="eggNOG" id="KOG1650">
    <property type="taxonomic scope" value="Eukaryota"/>
</dbReference>
<evidence type="ECO:0008006" key="10">
    <source>
        <dbReference type="Google" id="ProtNLM"/>
    </source>
</evidence>
<evidence type="ECO:0000259" key="6">
    <source>
        <dbReference type="Pfam" id="PF23256"/>
    </source>
</evidence>
<sequence>MSKHGVCSGFIQVVNRRSATILTVASLLSSFLSAFALLALKQYARRGIPPYMHPGIERQGVFAELRVLACLHSTTDVPTAINYIEAFRGSSTSAPLAAYTMHLIEYNDRIACQLEYRHDNSNTPVGADAEEIAAVLEAYVKGGGTPLNHTTAISFMFNMHQDVCTSAEDVKASIVVLPFHMFQRLDGKMQVRSSAHRAFNRRVLEHAPCTVGVLACRGLGGTTLASATGKRHRVTGLFFGGPDDREALALGGRMAEHPNVSFRLVRFICGRLHTSLTLSECGTADGTAPPHEKVEALDEEFLDDFCQRYVESGRMRYEERMVSSEAETVDALRELDASSELFLVGQGTSRFTELMISGSEECPELGPIGDLLSCSDYSITSSVLVVKQRLPLPPKQKGGLIEASLMTIGYASLPKS</sequence>
<organism evidence="8 9">
    <name type="scientific">Amborella trichopoda</name>
    <dbReference type="NCBI Taxonomy" id="13333"/>
    <lineage>
        <taxon>Eukaryota</taxon>
        <taxon>Viridiplantae</taxon>
        <taxon>Streptophyta</taxon>
        <taxon>Embryophyta</taxon>
        <taxon>Tracheophyta</taxon>
        <taxon>Spermatophyta</taxon>
        <taxon>Magnoliopsida</taxon>
        <taxon>Amborellales</taxon>
        <taxon>Amborellaceae</taxon>
        <taxon>Amborella</taxon>
    </lineage>
</organism>
<dbReference type="Gramene" id="ERN13908">
    <property type="protein sequence ID" value="ERN13908"/>
    <property type="gene ID" value="AMTR_s00021p00101650"/>
</dbReference>
<evidence type="ECO:0000256" key="5">
    <source>
        <dbReference type="SAM" id="Phobius"/>
    </source>
</evidence>
<dbReference type="GO" id="GO:0012505">
    <property type="term" value="C:endomembrane system"/>
    <property type="evidence" value="ECO:0000318"/>
    <property type="project" value="GO_Central"/>
</dbReference>
<evidence type="ECO:0000256" key="4">
    <source>
        <dbReference type="ARBA" id="ARBA00023065"/>
    </source>
</evidence>
<keyword evidence="2" id="KW-0633">Potassium transport</keyword>
<dbReference type="Pfam" id="PF23256">
    <property type="entry name" value="CHX17_2nd"/>
    <property type="match status" value="1"/>
</dbReference>
<feature type="domain" description="Cation/H(+) antiporter C-terminal" evidence="7">
    <location>
        <begin position="234"/>
        <end position="388"/>
    </location>
</feature>
<evidence type="ECO:0000313" key="9">
    <source>
        <dbReference type="Proteomes" id="UP000017836"/>
    </source>
</evidence>
<dbReference type="EMBL" id="KI392560">
    <property type="protein sequence ID" value="ERN13908.1"/>
    <property type="molecule type" value="Genomic_DNA"/>
</dbReference>
<dbReference type="InterPro" id="IPR050794">
    <property type="entry name" value="CPA2_transporter"/>
</dbReference>